<dbReference type="AlphaFoldDB" id="A0A367FQP6"/>
<proteinExistence type="predicted"/>
<dbReference type="RefSeq" id="WP_114027550.1">
    <property type="nucleotide sequence ID" value="NZ_QOIL01000003.1"/>
</dbReference>
<evidence type="ECO:0000313" key="1">
    <source>
        <dbReference type="EMBL" id="RCG31935.1"/>
    </source>
</evidence>
<sequence>MAFPAACDRLKAAMGALPLHEQSNPFVAALVELVTLQQGRTGFVTLPEFTEVLDRHFPT</sequence>
<evidence type="ECO:0008006" key="3">
    <source>
        <dbReference type="Google" id="ProtNLM"/>
    </source>
</evidence>
<dbReference type="Proteomes" id="UP000253094">
    <property type="component" value="Unassembled WGS sequence"/>
</dbReference>
<organism evidence="1 2">
    <name type="scientific">Sphaerisporangium album</name>
    <dbReference type="NCBI Taxonomy" id="509200"/>
    <lineage>
        <taxon>Bacteria</taxon>
        <taxon>Bacillati</taxon>
        <taxon>Actinomycetota</taxon>
        <taxon>Actinomycetes</taxon>
        <taxon>Streptosporangiales</taxon>
        <taxon>Streptosporangiaceae</taxon>
        <taxon>Sphaerisporangium</taxon>
    </lineage>
</organism>
<evidence type="ECO:0000313" key="2">
    <source>
        <dbReference type="Proteomes" id="UP000253094"/>
    </source>
</evidence>
<comment type="caution">
    <text evidence="1">The sequence shown here is derived from an EMBL/GenBank/DDBJ whole genome shotgun (WGS) entry which is preliminary data.</text>
</comment>
<dbReference type="EMBL" id="QOIL01000003">
    <property type="protein sequence ID" value="RCG31935.1"/>
    <property type="molecule type" value="Genomic_DNA"/>
</dbReference>
<gene>
    <name evidence="1" type="ORF">DQ384_05165</name>
</gene>
<protein>
    <recommendedName>
        <fullName evidence="3">EF-hand domain-containing protein</fullName>
    </recommendedName>
</protein>
<reference evidence="1 2" key="1">
    <citation type="submission" date="2018-06" db="EMBL/GenBank/DDBJ databases">
        <title>Sphaerisporangium craniellae sp. nov., isolated from a marine sponge in the South China Sea.</title>
        <authorList>
            <person name="Li L."/>
        </authorList>
    </citation>
    <scope>NUCLEOTIDE SEQUENCE [LARGE SCALE GENOMIC DNA]</scope>
    <source>
        <strain evidence="1 2">CCTCC AA 208026</strain>
    </source>
</reference>
<name>A0A367FQP6_9ACTN</name>
<dbReference type="OrthoDB" id="4246154at2"/>
<keyword evidence="2" id="KW-1185">Reference proteome</keyword>
<accession>A0A367FQP6</accession>